<protein>
    <submittedName>
        <fullName evidence="5">WD40 repeat domain-containing protein</fullName>
    </submittedName>
</protein>
<dbReference type="PANTHER" id="PTHR22847:SF637">
    <property type="entry name" value="WD REPEAT DOMAIN 5B"/>
    <property type="match status" value="1"/>
</dbReference>
<feature type="repeat" description="WD" evidence="3">
    <location>
        <begin position="1126"/>
        <end position="1167"/>
    </location>
</feature>
<dbReference type="Gene3D" id="2.130.10.10">
    <property type="entry name" value="YVTN repeat-like/Quinoprotein amine dehydrogenase"/>
    <property type="match status" value="5"/>
</dbReference>
<dbReference type="InterPro" id="IPR019775">
    <property type="entry name" value="WD40_repeat_CS"/>
</dbReference>
<dbReference type="SMART" id="SM00320">
    <property type="entry name" value="WD40"/>
    <property type="match status" value="14"/>
</dbReference>
<dbReference type="SUPFAM" id="SSF50978">
    <property type="entry name" value="WD40 repeat-like"/>
    <property type="match status" value="1"/>
</dbReference>
<feature type="repeat" description="WD" evidence="3">
    <location>
        <begin position="644"/>
        <end position="685"/>
    </location>
</feature>
<organism evidence="5 6">
    <name type="scientific">Allokutzneria multivorans</name>
    <dbReference type="NCBI Taxonomy" id="1142134"/>
    <lineage>
        <taxon>Bacteria</taxon>
        <taxon>Bacillati</taxon>
        <taxon>Actinomycetota</taxon>
        <taxon>Actinomycetes</taxon>
        <taxon>Pseudonocardiales</taxon>
        <taxon>Pseudonocardiaceae</taxon>
        <taxon>Allokutzneria</taxon>
    </lineage>
</organism>
<name>A0ABP7S1I0_9PSEU</name>
<evidence type="ECO:0000256" key="1">
    <source>
        <dbReference type="ARBA" id="ARBA00022574"/>
    </source>
</evidence>
<feature type="domain" description="Novel STAND NTPase 1" evidence="4">
    <location>
        <begin position="120"/>
        <end position="478"/>
    </location>
</feature>
<dbReference type="PANTHER" id="PTHR22847">
    <property type="entry name" value="WD40 REPEAT PROTEIN"/>
    <property type="match status" value="1"/>
</dbReference>
<dbReference type="InterPro" id="IPR036322">
    <property type="entry name" value="WD40_repeat_dom_sf"/>
</dbReference>
<dbReference type="PROSITE" id="PS00678">
    <property type="entry name" value="WD_REPEATS_1"/>
    <property type="match status" value="6"/>
</dbReference>
<feature type="repeat" description="WD" evidence="3">
    <location>
        <begin position="731"/>
        <end position="765"/>
    </location>
</feature>
<gene>
    <name evidence="5" type="ORF">GCM10022247_27850</name>
</gene>
<dbReference type="PROSITE" id="PS50294">
    <property type="entry name" value="WD_REPEATS_REGION"/>
    <property type="match status" value="10"/>
</dbReference>
<evidence type="ECO:0000259" key="4">
    <source>
        <dbReference type="Pfam" id="PF20703"/>
    </source>
</evidence>
<keyword evidence="1 3" id="KW-0853">WD repeat</keyword>
<keyword evidence="2" id="KW-0677">Repeat</keyword>
<feature type="repeat" description="WD" evidence="3">
    <location>
        <begin position="863"/>
        <end position="894"/>
    </location>
</feature>
<dbReference type="InterPro" id="IPR027417">
    <property type="entry name" value="P-loop_NTPase"/>
</dbReference>
<dbReference type="InterPro" id="IPR049052">
    <property type="entry name" value="nSTAND1"/>
</dbReference>
<feature type="repeat" description="WD" evidence="3">
    <location>
        <begin position="1081"/>
        <end position="1115"/>
    </location>
</feature>
<dbReference type="InterPro" id="IPR015943">
    <property type="entry name" value="WD40/YVTN_repeat-like_dom_sf"/>
</dbReference>
<dbReference type="RefSeq" id="WP_344874627.1">
    <property type="nucleotide sequence ID" value="NZ_BAABAL010000008.1"/>
</dbReference>
<dbReference type="Proteomes" id="UP001501747">
    <property type="component" value="Unassembled WGS sequence"/>
</dbReference>
<dbReference type="InterPro" id="IPR011044">
    <property type="entry name" value="Quino_amine_DH_bsu"/>
</dbReference>
<feature type="repeat" description="WD" evidence="3">
    <location>
        <begin position="947"/>
        <end position="979"/>
    </location>
</feature>
<feature type="repeat" description="WD" evidence="3">
    <location>
        <begin position="901"/>
        <end position="935"/>
    </location>
</feature>
<reference evidence="6" key="1">
    <citation type="journal article" date="2019" name="Int. J. Syst. Evol. Microbiol.">
        <title>The Global Catalogue of Microorganisms (GCM) 10K type strain sequencing project: providing services to taxonomists for standard genome sequencing and annotation.</title>
        <authorList>
            <consortium name="The Broad Institute Genomics Platform"/>
            <consortium name="The Broad Institute Genome Sequencing Center for Infectious Disease"/>
            <person name="Wu L."/>
            <person name="Ma J."/>
        </authorList>
    </citation>
    <scope>NUCLEOTIDE SEQUENCE [LARGE SCALE GENOMIC DNA]</scope>
    <source>
        <strain evidence="6">JCM 17342</strain>
    </source>
</reference>
<feature type="repeat" description="WD" evidence="3">
    <location>
        <begin position="601"/>
        <end position="633"/>
    </location>
</feature>
<evidence type="ECO:0000256" key="3">
    <source>
        <dbReference type="PROSITE-ProRule" id="PRU00221"/>
    </source>
</evidence>
<accession>A0ABP7S1I0</accession>
<feature type="repeat" description="WD" evidence="3">
    <location>
        <begin position="993"/>
        <end position="1034"/>
    </location>
</feature>
<feature type="repeat" description="WD" evidence="3">
    <location>
        <begin position="777"/>
        <end position="818"/>
    </location>
</feature>
<dbReference type="Pfam" id="PF00400">
    <property type="entry name" value="WD40"/>
    <property type="match status" value="14"/>
</dbReference>
<evidence type="ECO:0000256" key="2">
    <source>
        <dbReference type="ARBA" id="ARBA00022737"/>
    </source>
</evidence>
<dbReference type="SUPFAM" id="SSF52540">
    <property type="entry name" value="P-loop containing nucleoside triphosphate hydrolases"/>
    <property type="match status" value="1"/>
</dbReference>
<proteinExistence type="predicted"/>
<dbReference type="EMBL" id="BAABAL010000008">
    <property type="protein sequence ID" value="GAA4005184.1"/>
    <property type="molecule type" value="Genomic_DNA"/>
</dbReference>
<dbReference type="PROSITE" id="PS50082">
    <property type="entry name" value="WD_REPEATS_2"/>
    <property type="match status" value="13"/>
</dbReference>
<dbReference type="PRINTS" id="PR00320">
    <property type="entry name" value="GPROTEINBRPT"/>
</dbReference>
<evidence type="ECO:0000313" key="6">
    <source>
        <dbReference type="Proteomes" id="UP001501747"/>
    </source>
</evidence>
<dbReference type="InterPro" id="IPR020472">
    <property type="entry name" value="WD40_PAC1"/>
</dbReference>
<feature type="repeat" description="WD" evidence="3">
    <location>
        <begin position="1047"/>
        <end position="1076"/>
    </location>
</feature>
<sequence>MSSEDTRAVFAERFAFLCAEAGDPPLKRIAESVSRARRVDERGRPLRVSVQRISDWRRGRNVPAQFAGFATVVEILVGEARKRRPSPRVEGLYDLDSWRSLWESAISGIAAPRAENPVCPYRGLASFRQEDAEWFFGRERSTRDLLDLVNDARESGGGVVMVVGASGAGKSSLLRAGLLPALTCDTAYLAPGVDPLRELDEHGVTANRAGLVHVVDQFEEVFTLTNDSRAQQAFISRLHAISSTAVVVIGVRADFYGQCLEHPELAEASQHRQLALGPMAAKQLREAISGPAKAVGLHLEPGFVELLLRDLVAGGGKHDAGALPLLSHALLSTWKRRQGHRLTIAGYTAAGGIRGSVAATAERAWERLDQAGKVSAKAMLLRLVRIGKDAQDTRRRATRDEVLARAGDDSAAAVEVLEVLAAARLVTVDTASVEITHEALLRAWPRLRQWLDEDREGRLLLQRLDEDAEAWERAGRDPSLLYRGARLAAVRRWAEEELSAAARAFLSRSEQHRRRVVWSRRSAVAAITVFAIVATVSTVVVLRQRDDARYAQLAAEIDRVTETDPSLSARLNLAASKLRPDDENAYTRTISAQNTTFSTALPGHSGAIRSIASSGDGSLLATAGEDGTVRLWNAVSREAWGQPLTGRGDAVLAVALSRDGRVLAASGPGRAIRLWDTRDASHPKPVGAQLEGHLDTINSIALTPDGRTLVSAGETTRIWDLSAPAPVSRELHGHTGIVRAVAVSTDGRLLATAGVDRTARLWDISDPVAAEPLGEPLRGHGGALWSVAFNADSTMLATGSDDKTVRLWDVRRRAQVGQPLSGYASAVLSLAFSADGQRIVTASSDRTVRQWDIRTPTPVERQLRGNAGMAYAVVALPDGNTVVSGGEDTVLRFWTTPPTVLSAHTAAVLAAALRESDHTLVTTGEDRTIRFWDTRDPLHPKPLGRPLTGHGGVVRSAAFVPGGKLLATSGDDGRVLLWDTTDPADAKPFGQPITSPGDTVWRVRFSPDGRTMATVAYGREVRLWDVRDPARPRLTGAAHPGAVWADFMPNGATLITSGPDRTARLWDVADPASPKQIGQPLVGHTATVWTGAVSRDGRWLATSGSDRLIQLWDVRDLAHPVRGPVLTGHTETASGLAFSHDGRRLASSSTDQTVRLWDLASAKQIGRPLTGHRDVVWSVAFSPDGRSLVTTSTDRSVRLWTLDAAQVTDRVCAATSGVLTRELWGEHVPQLPYTDPCAK</sequence>
<dbReference type="InterPro" id="IPR001680">
    <property type="entry name" value="WD40_rpt"/>
</dbReference>
<dbReference type="CDD" id="cd00200">
    <property type="entry name" value="WD40"/>
    <property type="match status" value="2"/>
</dbReference>
<keyword evidence="6" id="KW-1185">Reference proteome</keyword>
<feature type="repeat" description="WD" evidence="3">
    <location>
        <begin position="820"/>
        <end position="861"/>
    </location>
</feature>
<comment type="caution">
    <text evidence="5">The sequence shown here is derived from an EMBL/GenBank/DDBJ whole genome shotgun (WGS) entry which is preliminary data.</text>
</comment>
<feature type="repeat" description="WD" evidence="3">
    <location>
        <begin position="1169"/>
        <end position="1210"/>
    </location>
</feature>
<dbReference type="SUPFAM" id="SSF50969">
    <property type="entry name" value="YVTN repeat-like/Quinoprotein amine dehydrogenase"/>
    <property type="match status" value="1"/>
</dbReference>
<dbReference type="Pfam" id="PF20703">
    <property type="entry name" value="nSTAND1"/>
    <property type="match status" value="1"/>
</dbReference>
<evidence type="ECO:0000313" key="5">
    <source>
        <dbReference type="EMBL" id="GAA4005184.1"/>
    </source>
</evidence>
<dbReference type="SUPFAM" id="SSF69322">
    <property type="entry name" value="Tricorn protease domain 2"/>
    <property type="match status" value="1"/>
</dbReference>